<feature type="transmembrane region" description="Helical" evidence="16">
    <location>
        <begin position="120"/>
        <end position="142"/>
    </location>
</feature>
<evidence type="ECO:0000256" key="16">
    <source>
        <dbReference type="SAM" id="Phobius"/>
    </source>
</evidence>
<feature type="domain" description="PAS" evidence="19">
    <location>
        <begin position="426"/>
        <end position="471"/>
    </location>
</feature>
<dbReference type="PROSITE" id="PS50110">
    <property type="entry name" value="RESPONSE_REGULATORY"/>
    <property type="match status" value="1"/>
</dbReference>
<dbReference type="EMBL" id="JAIGNQ010000004">
    <property type="protein sequence ID" value="MBX7489637.1"/>
    <property type="molecule type" value="Genomic_DNA"/>
</dbReference>
<dbReference type="SUPFAM" id="SSF47226">
    <property type="entry name" value="Histidine-containing phosphotransfer domain, HPT domain"/>
    <property type="match status" value="1"/>
</dbReference>
<dbReference type="EC" id="2.7.13.3" evidence="3"/>
<dbReference type="SUPFAM" id="SSF55874">
    <property type="entry name" value="ATPase domain of HSP90 chaperone/DNA topoisomerase II/histidine kinase"/>
    <property type="match status" value="1"/>
</dbReference>
<keyword evidence="9" id="KW-0418">Kinase</keyword>
<evidence type="ECO:0000313" key="22">
    <source>
        <dbReference type="EMBL" id="MBX7489637.1"/>
    </source>
</evidence>
<dbReference type="InterPro" id="IPR008207">
    <property type="entry name" value="Sig_transdc_His_kin_Hpt_dom"/>
</dbReference>
<evidence type="ECO:0000256" key="15">
    <source>
        <dbReference type="PROSITE-ProRule" id="PRU00169"/>
    </source>
</evidence>
<feature type="transmembrane region" description="Helical" evidence="16">
    <location>
        <begin position="212"/>
        <end position="245"/>
    </location>
</feature>
<dbReference type="InterPro" id="IPR003594">
    <property type="entry name" value="HATPase_dom"/>
</dbReference>
<dbReference type="SMART" id="SM00086">
    <property type="entry name" value="PAC"/>
    <property type="match status" value="4"/>
</dbReference>
<dbReference type="PROSITE" id="PS50894">
    <property type="entry name" value="HPT"/>
    <property type="match status" value="1"/>
</dbReference>
<evidence type="ECO:0000313" key="23">
    <source>
        <dbReference type="Proteomes" id="UP000776651"/>
    </source>
</evidence>
<feature type="domain" description="HPt" evidence="21">
    <location>
        <begin position="1210"/>
        <end position="1298"/>
    </location>
</feature>
<dbReference type="Pfam" id="PF00512">
    <property type="entry name" value="HisKA"/>
    <property type="match status" value="1"/>
</dbReference>
<feature type="domain" description="Histidine kinase" evidence="17">
    <location>
        <begin position="824"/>
        <end position="1042"/>
    </location>
</feature>
<dbReference type="CDD" id="cd00082">
    <property type="entry name" value="HisKA"/>
    <property type="match status" value="1"/>
</dbReference>
<dbReference type="InterPro" id="IPR004358">
    <property type="entry name" value="Sig_transdc_His_kin-like_C"/>
</dbReference>
<dbReference type="Pfam" id="PF08448">
    <property type="entry name" value="PAS_4"/>
    <property type="match status" value="1"/>
</dbReference>
<dbReference type="InterPro" id="IPR003661">
    <property type="entry name" value="HisK_dim/P_dom"/>
</dbReference>
<reference evidence="22 23" key="1">
    <citation type="submission" date="2021-08" db="EMBL/GenBank/DDBJ databases">
        <title>Comparative Genomics Analysis of the Genus Qipengyuania Reveals Extensive Genetic Diversity and Metabolic Versatility, Including the Description of Fifteen Novel Species.</title>
        <authorList>
            <person name="Liu Y."/>
        </authorList>
    </citation>
    <scope>NUCLEOTIDE SEQUENCE [LARGE SCALE GENOMIC DNA]</scope>
    <source>
        <strain evidence="22 23">GH25</strain>
    </source>
</reference>
<dbReference type="SUPFAM" id="SSF47384">
    <property type="entry name" value="Homodimeric domain of signal transducing histidine kinase"/>
    <property type="match status" value="1"/>
</dbReference>
<feature type="domain" description="Response regulatory" evidence="18">
    <location>
        <begin position="1068"/>
        <end position="1190"/>
    </location>
</feature>
<evidence type="ECO:0000259" key="18">
    <source>
        <dbReference type="PROSITE" id="PS50110"/>
    </source>
</evidence>
<keyword evidence="7" id="KW-0808">Transferase</keyword>
<keyword evidence="8 16" id="KW-0812">Transmembrane</keyword>
<name>A0ABS7JHZ4_9SPHN</name>
<dbReference type="Gene3D" id="1.20.120.160">
    <property type="entry name" value="HPT domain"/>
    <property type="match status" value="1"/>
</dbReference>
<keyword evidence="4" id="KW-1003">Cell membrane</keyword>
<feature type="transmembrane region" description="Helical" evidence="16">
    <location>
        <begin position="82"/>
        <end position="100"/>
    </location>
</feature>
<dbReference type="InterPro" id="IPR013767">
    <property type="entry name" value="PAS_fold"/>
</dbReference>
<dbReference type="PANTHER" id="PTHR43047:SF64">
    <property type="entry name" value="HISTIDINE KINASE CONTAINING CHEY-HOMOLOGOUS RECEIVER DOMAIN AND PAS DOMAIN-RELATED"/>
    <property type="match status" value="1"/>
</dbReference>
<dbReference type="RefSeq" id="WP_221598737.1">
    <property type="nucleotide sequence ID" value="NZ_JAIGNQ010000004.1"/>
</dbReference>
<dbReference type="Pfam" id="PF05231">
    <property type="entry name" value="MASE1"/>
    <property type="match status" value="1"/>
</dbReference>
<dbReference type="InterPro" id="IPR001610">
    <property type="entry name" value="PAC"/>
</dbReference>
<evidence type="ECO:0000256" key="2">
    <source>
        <dbReference type="ARBA" id="ARBA00004429"/>
    </source>
</evidence>
<evidence type="ECO:0000256" key="14">
    <source>
        <dbReference type="PROSITE-ProRule" id="PRU00110"/>
    </source>
</evidence>
<feature type="transmembrane region" description="Helical" evidence="16">
    <location>
        <begin position="154"/>
        <end position="176"/>
    </location>
</feature>
<dbReference type="NCBIfam" id="TIGR00229">
    <property type="entry name" value="sensory_box"/>
    <property type="match status" value="4"/>
</dbReference>
<dbReference type="CDD" id="cd16922">
    <property type="entry name" value="HATPase_EvgS-ArcB-TorS-like"/>
    <property type="match status" value="1"/>
</dbReference>
<dbReference type="InterPro" id="IPR005467">
    <property type="entry name" value="His_kinase_dom"/>
</dbReference>
<feature type="transmembrane region" description="Helical" evidence="16">
    <location>
        <begin position="36"/>
        <end position="52"/>
    </location>
</feature>
<dbReference type="Gene3D" id="1.10.287.130">
    <property type="match status" value="1"/>
</dbReference>
<evidence type="ECO:0000256" key="12">
    <source>
        <dbReference type="ARBA" id="ARBA00023012"/>
    </source>
</evidence>
<feature type="modified residue" description="Phosphohistidine" evidence="14">
    <location>
        <position position="1249"/>
    </location>
</feature>
<dbReference type="SUPFAM" id="SSF55785">
    <property type="entry name" value="PYP-like sensor domain (PAS domain)"/>
    <property type="match status" value="4"/>
</dbReference>
<comment type="subcellular location">
    <subcellularLocation>
        <location evidence="2">Cell inner membrane</location>
        <topology evidence="2">Multi-pass membrane protein</topology>
    </subcellularLocation>
</comment>
<evidence type="ECO:0000256" key="11">
    <source>
        <dbReference type="ARBA" id="ARBA00022989"/>
    </source>
</evidence>
<organism evidence="22 23">
    <name type="scientific">Qipengyuania pacifica</name>
    <dbReference type="NCBI Taxonomy" id="2860199"/>
    <lineage>
        <taxon>Bacteria</taxon>
        <taxon>Pseudomonadati</taxon>
        <taxon>Pseudomonadota</taxon>
        <taxon>Alphaproteobacteria</taxon>
        <taxon>Sphingomonadales</taxon>
        <taxon>Erythrobacteraceae</taxon>
        <taxon>Qipengyuania</taxon>
    </lineage>
</organism>
<dbReference type="Gene3D" id="3.30.565.10">
    <property type="entry name" value="Histidine kinase-like ATPase, C-terminal domain"/>
    <property type="match status" value="1"/>
</dbReference>
<dbReference type="Pfam" id="PF08447">
    <property type="entry name" value="PAS_3"/>
    <property type="match status" value="1"/>
</dbReference>
<evidence type="ECO:0000256" key="3">
    <source>
        <dbReference type="ARBA" id="ARBA00012438"/>
    </source>
</evidence>
<keyword evidence="5" id="KW-0997">Cell inner membrane</keyword>
<evidence type="ECO:0000259" key="17">
    <source>
        <dbReference type="PROSITE" id="PS50109"/>
    </source>
</evidence>
<dbReference type="SMART" id="SM00448">
    <property type="entry name" value="REC"/>
    <property type="match status" value="1"/>
</dbReference>
<dbReference type="Pfam" id="PF00989">
    <property type="entry name" value="PAS"/>
    <property type="match status" value="2"/>
</dbReference>
<dbReference type="Gene3D" id="3.30.450.20">
    <property type="entry name" value="PAS domain"/>
    <property type="match status" value="4"/>
</dbReference>
<feature type="transmembrane region" description="Helical" evidence="16">
    <location>
        <begin position="265"/>
        <end position="286"/>
    </location>
</feature>
<dbReference type="SUPFAM" id="SSF52172">
    <property type="entry name" value="CheY-like"/>
    <property type="match status" value="1"/>
</dbReference>
<dbReference type="CDD" id="cd17546">
    <property type="entry name" value="REC_hyHK_CKI1_RcsC-like"/>
    <property type="match status" value="1"/>
</dbReference>
<dbReference type="PRINTS" id="PR00344">
    <property type="entry name" value="BCTRLSENSOR"/>
</dbReference>
<evidence type="ECO:0000256" key="5">
    <source>
        <dbReference type="ARBA" id="ARBA00022519"/>
    </source>
</evidence>
<feature type="domain" description="PAC" evidence="20">
    <location>
        <begin position="498"/>
        <end position="550"/>
    </location>
</feature>
<dbReference type="InterPro" id="IPR013656">
    <property type="entry name" value="PAS_4"/>
</dbReference>
<accession>A0ABS7JHZ4</accession>
<feature type="transmembrane region" description="Helical" evidence="16">
    <location>
        <begin position="188"/>
        <end position="206"/>
    </location>
</feature>
<feature type="domain" description="PAC" evidence="20">
    <location>
        <begin position="373"/>
        <end position="425"/>
    </location>
</feature>
<dbReference type="CDD" id="cd00130">
    <property type="entry name" value="PAS"/>
    <property type="match status" value="4"/>
</dbReference>
<evidence type="ECO:0000256" key="9">
    <source>
        <dbReference type="ARBA" id="ARBA00022777"/>
    </source>
</evidence>
<evidence type="ECO:0000259" key="19">
    <source>
        <dbReference type="PROSITE" id="PS50112"/>
    </source>
</evidence>
<dbReference type="Proteomes" id="UP000776651">
    <property type="component" value="Unassembled WGS sequence"/>
</dbReference>
<evidence type="ECO:0000256" key="4">
    <source>
        <dbReference type="ARBA" id="ARBA00022475"/>
    </source>
</evidence>
<dbReference type="PROSITE" id="PS50112">
    <property type="entry name" value="PAS"/>
    <property type="match status" value="4"/>
</dbReference>
<dbReference type="InterPro" id="IPR007895">
    <property type="entry name" value="MASE1"/>
</dbReference>
<dbReference type="InterPro" id="IPR036097">
    <property type="entry name" value="HisK_dim/P_sf"/>
</dbReference>
<dbReference type="PROSITE" id="PS50113">
    <property type="entry name" value="PAC"/>
    <property type="match status" value="3"/>
</dbReference>
<proteinExistence type="predicted"/>
<sequence length="1298" mass="141874">MARPNRNDLIAIIAVACLFAMLAYLGMTLMRASERIALLWIPNAVVAALLIRSRSDSRVYFILACAAADLAVNRMIGDGWSIAIALSVANAAEIAVIVWAMQTCCGKHPDVNDIRTHGWLLVSALSGAGVSATIAALALSGGDAATFFQQWERWVLADGLSLLIILPLALIGIDAWRERRLPPRHSPAEWASMIAIVICGSIVVFAQSQYPFLFLACPLVLYAAFRTGMNGTAIAVLIVTAIASIATSLDTGPITLVRGSIEDKLFAFQIFLASNFAIGLPVAAMLEGRIRDRDLIRQSRDDKQEILDHIREIIFRTDENGRWTSLNPAWEALTGYTVEESLGWPTTKLLVPEDFAAAGQIYPALVSGELRETTLTQRFIDKWGACRHIEVSIRRATDERGRFSGTIGNIRDVTEQIRQEKALSDSEKRFRTLAESAPIGIFQANGQGQLTFINPSWANKVGKTVDEMLGRGWVDALASLEAIQADPPFRGFEPGMVRRRTLEFRAPDGSSLWMDTYNTAEFDENGAVTGYYGAAVDITEQKEASEKLEASESRFQALANLAPAGIFRTDTEGRCTYVNAAWLRLSGLEPDEWQGDGWARAVHPEDRDRVHAEWTGAVESRTECRLEFRWLHGDGSIVWVDTIGRPEFDQTGQVTGFIGVNIDVTEHHEAIAALARRDEQLTLITENITDAVVRLDLKGTCVYASPSARDLFELPLSALIGSNLLTGFHPDDDASVHDAFAGLADGSRKRALIAFRAASVDEPETYRWMEANCAPVHDHRTGRPVEIIASIRDVSHTKKLEAELRAARLAAEDAATAKSAFLANMSHDIRTPMNGLLGFTELLKKTDLSDRQTDYVRLIDESGRGMMQLLNDILDISKIEAGLMRVAQEPVDVRHKLTGVVRLMEAVAREKQVALELDIADDFPKWVVGDRLRLRQIALNLVGNAIKFTAHGTVSVRVAPSACGTRFELSVADTGIGIAPDHLETIFHQFTQADGSTARKYGGSGLGLSITSQLAELLGGEVTVESEVGKGSTFRVTMPLVPCDAPRHEEDVAGECEDRTDAAHSPIRLLIAEDNSINQELIAAMVRQAGYDATIVEDGSIAIERVIAAAQDEKPFDLVLMDVQMPGTDGLTATRELRNRGFGPQDLPIIALTANAYPDDIARCRAAGMQAHIAKPFSYRDLTSNVERFADKAGRMAAEAGVSIDPGVSNTARLRNRYIKRKNDLRELISAIDDSNVEERWPELASALHQIAGVAAYFGDAHFGSLASQIEHELGEASEAESRLVLVSRSLSVLDEAA</sequence>
<evidence type="ECO:0000259" key="20">
    <source>
        <dbReference type="PROSITE" id="PS50113"/>
    </source>
</evidence>
<dbReference type="PROSITE" id="PS50109">
    <property type="entry name" value="HIS_KIN"/>
    <property type="match status" value="1"/>
</dbReference>
<keyword evidence="12" id="KW-0902">Two-component regulatory system</keyword>
<keyword evidence="11 16" id="KW-1133">Transmembrane helix</keyword>
<evidence type="ECO:0000256" key="6">
    <source>
        <dbReference type="ARBA" id="ARBA00022553"/>
    </source>
</evidence>
<dbReference type="InterPro" id="IPR035965">
    <property type="entry name" value="PAS-like_dom_sf"/>
</dbReference>
<keyword evidence="10" id="KW-0547">Nucleotide-binding</keyword>
<keyword evidence="23" id="KW-1185">Reference proteome</keyword>
<dbReference type="InterPro" id="IPR000014">
    <property type="entry name" value="PAS"/>
</dbReference>
<feature type="domain" description="PAS" evidence="19">
    <location>
        <begin position="677"/>
        <end position="747"/>
    </location>
</feature>
<feature type="domain" description="PAS" evidence="19">
    <location>
        <begin position="299"/>
        <end position="369"/>
    </location>
</feature>
<dbReference type="InterPro" id="IPR036890">
    <property type="entry name" value="HATPase_C_sf"/>
</dbReference>
<evidence type="ECO:0000256" key="7">
    <source>
        <dbReference type="ARBA" id="ARBA00022679"/>
    </source>
</evidence>
<dbReference type="InterPro" id="IPR001789">
    <property type="entry name" value="Sig_transdc_resp-reg_receiver"/>
</dbReference>
<comment type="catalytic activity">
    <reaction evidence="1">
        <text>ATP + protein L-histidine = ADP + protein N-phospho-L-histidine.</text>
        <dbReference type="EC" id="2.7.13.3"/>
    </reaction>
</comment>
<evidence type="ECO:0000259" key="21">
    <source>
        <dbReference type="PROSITE" id="PS50894"/>
    </source>
</evidence>
<feature type="modified residue" description="4-aspartylphosphate" evidence="15">
    <location>
        <position position="1122"/>
    </location>
</feature>
<protein>
    <recommendedName>
        <fullName evidence="3">histidine kinase</fullName>
        <ecNumber evidence="3">2.7.13.3</ecNumber>
    </recommendedName>
</protein>
<dbReference type="SMART" id="SM00388">
    <property type="entry name" value="HisKA"/>
    <property type="match status" value="1"/>
</dbReference>
<dbReference type="InterPro" id="IPR011006">
    <property type="entry name" value="CheY-like_superfamily"/>
</dbReference>
<dbReference type="PANTHER" id="PTHR43047">
    <property type="entry name" value="TWO-COMPONENT HISTIDINE PROTEIN KINASE"/>
    <property type="match status" value="1"/>
</dbReference>
<dbReference type="SMART" id="SM00387">
    <property type="entry name" value="HATPase_c"/>
    <property type="match status" value="1"/>
</dbReference>
<dbReference type="InterPro" id="IPR000700">
    <property type="entry name" value="PAS-assoc_C"/>
</dbReference>
<evidence type="ECO:0000256" key="8">
    <source>
        <dbReference type="ARBA" id="ARBA00022692"/>
    </source>
</evidence>
<evidence type="ECO:0000256" key="10">
    <source>
        <dbReference type="ARBA" id="ARBA00022840"/>
    </source>
</evidence>
<evidence type="ECO:0000256" key="13">
    <source>
        <dbReference type="ARBA" id="ARBA00023136"/>
    </source>
</evidence>
<dbReference type="Pfam" id="PF02518">
    <property type="entry name" value="HATPase_c"/>
    <property type="match status" value="1"/>
</dbReference>
<dbReference type="SMART" id="SM00091">
    <property type="entry name" value="PAS"/>
    <property type="match status" value="4"/>
</dbReference>
<dbReference type="Gene3D" id="3.40.50.2300">
    <property type="match status" value="1"/>
</dbReference>
<gene>
    <name evidence="22" type="ORF">K3177_14040</name>
</gene>
<dbReference type="InterPro" id="IPR013655">
    <property type="entry name" value="PAS_fold_3"/>
</dbReference>
<feature type="domain" description="PAC" evidence="20">
    <location>
        <begin position="624"/>
        <end position="676"/>
    </location>
</feature>
<feature type="domain" description="PAS" evidence="19">
    <location>
        <begin position="551"/>
        <end position="621"/>
    </location>
</feature>
<evidence type="ECO:0000256" key="1">
    <source>
        <dbReference type="ARBA" id="ARBA00000085"/>
    </source>
</evidence>
<keyword evidence="13 16" id="KW-0472">Membrane</keyword>
<feature type="transmembrane region" description="Helical" evidence="16">
    <location>
        <begin position="9"/>
        <end position="30"/>
    </location>
</feature>
<dbReference type="InterPro" id="IPR036641">
    <property type="entry name" value="HPT_dom_sf"/>
</dbReference>
<dbReference type="Pfam" id="PF00072">
    <property type="entry name" value="Response_reg"/>
    <property type="match status" value="1"/>
</dbReference>
<keyword evidence="6 15" id="KW-0597">Phosphoprotein</keyword>
<comment type="caution">
    <text evidence="22">The sequence shown here is derived from an EMBL/GenBank/DDBJ whole genome shotgun (WGS) entry which is preliminary data.</text>
</comment>
<keyword evidence="10" id="KW-0067">ATP-binding</keyword>